<comment type="caution">
    <text evidence="2">The sequence shown here is derived from an EMBL/GenBank/DDBJ whole genome shotgun (WGS) entry which is preliminary data.</text>
</comment>
<proteinExistence type="predicted"/>
<dbReference type="EMBL" id="CAXLJM020000039">
    <property type="protein sequence ID" value="CAL8107826.1"/>
    <property type="molecule type" value="Genomic_DNA"/>
</dbReference>
<evidence type="ECO:0000256" key="1">
    <source>
        <dbReference type="SAM" id="Coils"/>
    </source>
</evidence>
<accession>A0ABP1QR38</accession>
<keyword evidence="3" id="KW-1185">Reference proteome</keyword>
<evidence type="ECO:0000313" key="3">
    <source>
        <dbReference type="Proteomes" id="UP001642540"/>
    </source>
</evidence>
<name>A0ABP1QR38_9HEXA</name>
<protein>
    <submittedName>
        <fullName evidence="2">Uncharacterized protein</fullName>
    </submittedName>
</protein>
<gene>
    <name evidence="2" type="ORF">ODALV1_LOCUS12783</name>
</gene>
<reference evidence="2 3" key="1">
    <citation type="submission" date="2024-08" db="EMBL/GenBank/DDBJ databases">
        <authorList>
            <person name="Cucini C."/>
            <person name="Frati F."/>
        </authorList>
    </citation>
    <scope>NUCLEOTIDE SEQUENCE [LARGE SCALE GENOMIC DNA]</scope>
</reference>
<sequence>MGFTGIYFSGFFQRRIGKVLGVENKIDKNRRYLKLVKDLIGMNTVGKSLILSEKEMHDGILECNLELMSFLQMLLKLTIALQSNPTGKKYLPLFLAGNEKYATLTTKLSNFELKLKAALQKKQAEWTGIEPFLKAEAFQTAKNLGEDDLEKMEKELKEAKKKIDDINEVFQLLKKDCMNIKKDIGTAIQRADMLLQVVKL</sequence>
<organism evidence="2 3">
    <name type="scientific">Orchesella dallaii</name>
    <dbReference type="NCBI Taxonomy" id="48710"/>
    <lineage>
        <taxon>Eukaryota</taxon>
        <taxon>Metazoa</taxon>
        <taxon>Ecdysozoa</taxon>
        <taxon>Arthropoda</taxon>
        <taxon>Hexapoda</taxon>
        <taxon>Collembola</taxon>
        <taxon>Entomobryomorpha</taxon>
        <taxon>Entomobryoidea</taxon>
        <taxon>Orchesellidae</taxon>
        <taxon>Orchesellinae</taxon>
        <taxon>Orchesella</taxon>
    </lineage>
</organism>
<evidence type="ECO:0000313" key="2">
    <source>
        <dbReference type="EMBL" id="CAL8107826.1"/>
    </source>
</evidence>
<feature type="coiled-coil region" evidence="1">
    <location>
        <begin position="101"/>
        <end position="176"/>
    </location>
</feature>
<keyword evidence="1" id="KW-0175">Coiled coil</keyword>
<dbReference type="Proteomes" id="UP001642540">
    <property type="component" value="Unassembled WGS sequence"/>
</dbReference>